<dbReference type="EMBL" id="NGKU01000001">
    <property type="protein sequence ID" value="OTN76764.1"/>
    <property type="molecule type" value="Genomic_DNA"/>
</dbReference>
<evidence type="ECO:0000313" key="2">
    <source>
        <dbReference type="Proteomes" id="UP000195043"/>
    </source>
</evidence>
<dbReference type="AlphaFoldDB" id="A0A242A6W3"/>
<gene>
    <name evidence="1" type="ORF">A5886_001843</name>
</gene>
<keyword evidence="2" id="KW-1185">Reference proteome</keyword>
<comment type="caution">
    <text evidence="1">The sequence shown here is derived from an EMBL/GenBank/DDBJ whole genome shotgun (WGS) entry which is preliminary data.</text>
</comment>
<proteinExistence type="predicted"/>
<evidence type="ECO:0000313" key="1">
    <source>
        <dbReference type="EMBL" id="OTN76764.1"/>
    </source>
</evidence>
<dbReference type="GO" id="GO:0003677">
    <property type="term" value="F:DNA binding"/>
    <property type="evidence" value="ECO:0007669"/>
    <property type="project" value="InterPro"/>
</dbReference>
<dbReference type="Gene3D" id="1.10.260.40">
    <property type="entry name" value="lambda repressor-like DNA-binding domains"/>
    <property type="match status" value="1"/>
</dbReference>
<evidence type="ECO:0008006" key="3">
    <source>
        <dbReference type="Google" id="ProtNLM"/>
    </source>
</evidence>
<reference evidence="1 2" key="1">
    <citation type="submission" date="2017-05" db="EMBL/GenBank/DDBJ databases">
        <title>The Genome Sequence of Enterococcus sp. 8G7_MSG3316.</title>
        <authorList>
            <consortium name="The Broad Institute Genomics Platform"/>
            <consortium name="The Broad Institute Genomic Center for Infectious Diseases"/>
            <person name="Earl A."/>
            <person name="Manson A."/>
            <person name="Schwartman J."/>
            <person name="Gilmore M."/>
            <person name="Abouelleil A."/>
            <person name="Cao P."/>
            <person name="Chapman S."/>
            <person name="Cusick C."/>
            <person name="Shea T."/>
            <person name="Young S."/>
            <person name="Neafsey D."/>
            <person name="Nusbaum C."/>
            <person name="Birren B."/>
        </authorList>
    </citation>
    <scope>NUCLEOTIDE SEQUENCE [LARGE SCALE GENOMIC DNA]</scope>
    <source>
        <strain evidence="1 2">8G7_MSG3316</strain>
    </source>
</reference>
<dbReference type="Proteomes" id="UP000195043">
    <property type="component" value="Unassembled WGS sequence"/>
</dbReference>
<accession>A0A242A6W3</accession>
<dbReference type="OrthoDB" id="2629500at2"/>
<organism evidence="1 2">
    <name type="scientific">Candidatus Enterococcus testudinis</name>
    <dbReference type="NCBI Taxonomy" id="1834191"/>
    <lineage>
        <taxon>Bacteria</taxon>
        <taxon>Bacillati</taxon>
        <taxon>Bacillota</taxon>
        <taxon>Bacilli</taxon>
        <taxon>Lactobacillales</taxon>
        <taxon>Enterococcaceae</taxon>
        <taxon>Enterococcus</taxon>
    </lineage>
</organism>
<dbReference type="RefSeq" id="WP_086274754.1">
    <property type="nucleotide sequence ID" value="NZ_NGKU01000001.1"/>
</dbReference>
<sequence>MSRDFIIKVRVALATHDKNQEWLAKKINISSAYMSDIMNGRRKPDKQIPRIGAVLAELEKVSKN</sequence>
<name>A0A242A6W3_9ENTE</name>
<dbReference type="STRING" id="1834191.A5886_001843"/>
<protein>
    <recommendedName>
        <fullName evidence="3">HTH cro/C1-type domain-containing protein</fullName>
    </recommendedName>
</protein>
<dbReference type="InterPro" id="IPR010982">
    <property type="entry name" value="Lambda_DNA-bd_dom_sf"/>
</dbReference>
<dbReference type="SUPFAM" id="SSF47413">
    <property type="entry name" value="lambda repressor-like DNA-binding domains"/>
    <property type="match status" value="1"/>
</dbReference>